<reference evidence="1 2" key="1">
    <citation type="journal article" date="2022" name="Genome Biol. Evol.">
        <title>The Spruce Budworm Genome: Reconstructing the Evolutionary History of Antifreeze Proteins.</title>
        <authorList>
            <person name="Beliveau C."/>
            <person name="Gagne P."/>
            <person name="Picq S."/>
            <person name="Vernygora O."/>
            <person name="Keeling C.I."/>
            <person name="Pinkney K."/>
            <person name="Doucet D."/>
            <person name="Wen F."/>
            <person name="Johnston J.S."/>
            <person name="Maaroufi H."/>
            <person name="Boyle B."/>
            <person name="Laroche J."/>
            <person name="Dewar K."/>
            <person name="Juretic N."/>
            <person name="Blackburn G."/>
            <person name="Nisole A."/>
            <person name="Brunet B."/>
            <person name="Brandao M."/>
            <person name="Lumley L."/>
            <person name="Duan J."/>
            <person name="Quan G."/>
            <person name="Lucarotti C.J."/>
            <person name="Roe A.D."/>
            <person name="Sperling F.A.H."/>
            <person name="Levesque R.C."/>
            <person name="Cusson M."/>
        </authorList>
    </citation>
    <scope>NUCLEOTIDE SEQUENCE [LARGE SCALE GENOMIC DNA]</scope>
    <source>
        <strain evidence="1">Glfc:IPQL:Cfum</strain>
    </source>
</reference>
<comment type="caution">
    <text evidence="1">The sequence shown here is derived from an EMBL/GenBank/DDBJ whole genome shotgun (WGS) entry which is preliminary data.</text>
</comment>
<name>A0ACC0KZM7_CHOFU</name>
<sequence>MSLDFIESGETPLLAGQSEHGHGALAFGGKPAAGAVVAAPQPRAPPAAPYPPQYPTLRLHQPGYGSAALSFRDTSYGRGGGAVGEYRAPGTRMSLLNTAYLPPPAPPAHHPPPADPPPFKKIRLTAERPSVTTLHHQPLRVDTREPVNSYNTVEVLSPNPPSEPTVEDQNFRTTKDELIQQISKVDREMALSEAMLAKLKKKQEELEQTATKPAPALEPEEAPPRHRSLAQCIYADNRKKAASAHGLLAHLGPPVLYPLYNQPQDTEVYHENIRRHKGFRRRLVEHVRRLRQEAEKHKTDRYRINLHTKCAGACTRDAAHGHFSDCWDQCERERHPLETRREDALAEEYSKRAVEWARRVERIEQGQKRKAKDARNREFFEKVFPELRKQREERERFNRLGARVKSEAELEEIADGLHEQEHEVKKMRSLTVVPPLLRDPRDPTPVYKDTNRRCMDMEAEHKELQLKNVWTRSERDLFKEKYLQHPKNFVQIASFLPRKSVGDCVRFYYLSKKRENYKQLLRKPRQRRTARGNPPRPAPEPELPAGVVTRLQRSQGTTVRPPDKDQSPEEQALGASEMASAAPATLPHSL</sequence>
<evidence type="ECO:0000313" key="2">
    <source>
        <dbReference type="Proteomes" id="UP001064048"/>
    </source>
</evidence>
<proteinExistence type="predicted"/>
<accession>A0ACC0KZM7</accession>
<dbReference type="Proteomes" id="UP001064048">
    <property type="component" value="Chromosome 9"/>
</dbReference>
<organism evidence="1 2">
    <name type="scientific">Choristoneura fumiferana</name>
    <name type="common">Spruce budworm moth</name>
    <name type="synonym">Archips fumiferana</name>
    <dbReference type="NCBI Taxonomy" id="7141"/>
    <lineage>
        <taxon>Eukaryota</taxon>
        <taxon>Metazoa</taxon>
        <taxon>Ecdysozoa</taxon>
        <taxon>Arthropoda</taxon>
        <taxon>Hexapoda</taxon>
        <taxon>Insecta</taxon>
        <taxon>Pterygota</taxon>
        <taxon>Neoptera</taxon>
        <taxon>Endopterygota</taxon>
        <taxon>Lepidoptera</taxon>
        <taxon>Glossata</taxon>
        <taxon>Ditrysia</taxon>
        <taxon>Tortricoidea</taxon>
        <taxon>Tortricidae</taxon>
        <taxon>Tortricinae</taxon>
        <taxon>Choristoneura</taxon>
    </lineage>
</organism>
<dbReference type="EMBL" id="CM046109">
    <property type="protein sequence ID" value="KAI8441804.1"/>
    <property type="molecule type" value="Genomic_DNA"/>
</dbReference>
<evidence type="ECO:0000313" key="1">
    <source>
        <dbReference type="EMBL" id="KAI8441804.1"/>
    </source>
</evidence>
<protein>
    <submittedName>
        <fullName evidence="1">Uncharacterized protein</fullName>
    </submittedName>
</protein>
<gene>
    <name evidence="1" type="ORF">MSG28_005490</name>
</gene>
<keyword evidence="2" id="KW-1185">Reference proteome</keyword>